<name>A0A8T0WFH7_PANVG</name>
<evidence type="ECO:0000256" key="1">
    <source>
        <dbReference type="SAM" id="MobiDB-lite"/>
    </source>
</evidence>
<proteinExistence type="predicted"/>
<feature type="region of interest" description="Disordered" evidence="1">
    <location>
        <begin position="61"/>
        <end position="214"/>
    </location>
</feature>
<evidence type="ECO:0000313" key="3">
    <source>
        <dbReference type="Proteomes" id="UP000823388"/>
    </source>
</evidence>
<sequence>MQPNSGYARRSRIGSLQILVLEQKHCRRSLILLHFILQEGHHWPSCKKGNPEDIAAMMTVRGPPKKKRKTTKASTEESIVPFDGEAPASSMTFPPSQSLQPTTKKKSRKGTFDSTGSNRSKSASTTDQPEHISTEIPMARGSNPLVAAKEKGKKLANKAKEKGKLLKPKAKKQTKDKGKNNEVLFESPAMGTRSKKVDSSSPAMSTRSKRRLSL</sequence>
<dbReference type="AlphaFoldDB" id="A0A8T0WFH7"/>
<dbReference type="Proteomes" id="UP000823388">
    <property type="component" value="Chromosome 2K"/>
</dbReference>
<organism evidence="2 3">
    <name type="scientific">Panicum virgatum</name>
    <name type="common">Blackwell switchgrass</name>
    <dbReference type="NCBI Taxonomy" id="38727"/>
    <lineage>
        <taxon>Eukaryota</taxon>
        <taxon>Viridiplantae</taxon>
        <taxon>Streptophyta</taxon>
        <taxon>Embryophyta</taxon>
        <taxon>Tracheophyta</taxon>
        <taxon>Spermatophyta</taxon>
        <taxon>Magnoliopsida</taxon>
        <taxon>Liliopsida</taxon>
        <taxon>Poales</taxon>
        <taxon>Poaceae</taxon>
        <taxon>PACMAD clade</taxon>
        <taxon>Panicoideae</taxon>
        <taxon>Panicodae</taxon>
        <taxon>Paniceae</taxon>
        <taxon>Panicinae</taxon>
        <taxon>Panicum</taxon>
        <taxon>Panicum sect. Hiantes</taxon>
    </lineage>
</organism>
<keyword evidence="3" id="KW-1185">Reference proteome</keyword>
<comment type="caution">
    <text evidence="2">The sequence shown here is derived from an EMBL/GenBank/DDBJ whole genome shotgun (WGS) entry which is preliminary data.</text>
</comment>
<dbReference type="EMBL" id="CM029039">
    <property type="protein sequence ID" value="KAG2643393.1"/>
    <property type="molecule type" value="Genomic_DNA"/>
</dbReference>
<feature type="compositionally biased region" description="Polar residues" evidence="1">
    <location>
        <begin position="89"/>
        <end position="102"/>
    </location>
</feature>
<reference evidence="2" key="1">
    <citation type="submission" date="2020-05" db="EMBL/GenBank/DDBJ databases">
        <title>WGS assembly of Panicum virgatum.</title>
        <authorList>
            <person name="Lovell J.T."/>
            <person name="Jenkins J."/>
            <person name="Shu S."/>
            <person name="Juenger T.E."/>
            <person name="Schmutz J."/>
        </authorList>
    </citation>
    <scope>NUCLEOTIDE SEQUENCE</scope>
    <source>
        <strain evidence="2">AP13</strain>
    </source>
</reference>
<gene>
    <name evidence="2" type="ORF">PVAP13_2KG307500</name>
</gene>
<accession>A0A8T0WFH7</accession>
<protein>
    <submittedName>
        <fullName evidence="2">Uncharacterized protein</fullName>
    </submittedName>
</protein>
<feature type="compositionally biased region" description="Polar residues" evidence="1">
    <location>
        <begin position="112"/>
        <end position="127"/>
    </location>
</feature>
<evidence type="ECO:0000313" key="2">
    <source>
        <dbReference type="EMBL" id="KAG2643393.1"/>
    </source>
</evidence>